<dbReference type="Proteomes" id="UP000203229">
    <property type="component" value="Chromosome"/>
</dbReference>
<dbReference type="EMBL" id="CP022535">
    <property type="protein sequence ID" value="ASP28511.1"/>
    <property type="molecule type" value="Genomic_DNA"/>
</dbReference>
<feature type="transmembrane region" description="Helical" evidence="2">
    <location>
        <begin position="295"/>
        <end position="317"/>
    </location>
</feature>
<name>A0A222EQ69_9MOLU</name>
<reference evidence="3 4" key="1">
    <citation type="submission" date="2017-07" db="EMBL/GenBank/DDBJ databases">
        <title>Complete genome sequence of Spiroplasma corruscae EC-1 (DSM 19793).</title>
        <authorList>
            <person name="Tsai Y.-M."/>
            <person name="Lo W.-S."/>
            <person name="Kuo C.-H."/>
        </authorList>
    </citation>
    <scope>NUCLEOTIDE SEQUENCE [LARGE SCALE GENOMIC DNA]</scope>
    <source>
        <strain evidence="3 4">EC-1</strain>
    </source>
</reference>
<evidence type="ECO:0000313" key="3">
    <source>
        <dbReference type="EMBL" id="ASP28511.1"/>
    </source>
</evidence>
<feature type="compositionally biased region" description="Polar residues" evidence="1">
    <location>
        <begin position="30"/>
        <end position="47"/>
    </location>
</feature>
<evidence type="ECO:0000256" key="2">
    <source>
        <dbReference type="SAM" id="Phobius"/>
    </source>
</evidence>
<evidence type="ECO:0000256" key="1">
    <source>
        <dbReference type="SAM" id="MobiDB-lite"/>
    </source>
</evidence>
<dbReference type="OrthoDB" id="387367at2"/>
<protein>
    <recommendedName>
        <fullName evidence="5">Transmembrane protein</fullName>
    </recommendedName>
</protein>
<keyword evidence="2" id="KW-1133">Transmembrane helix</keyword>
<feature type="region of interest" description="Disordered" evidence="1">
    <location>
        <begin position="30"/>
        <end position="50"/>
    </location>
</feature>
<dbReference type="InterPro" id="IPR059214">
    <property type="entry name" value="MSC_0882-like"/>
</dbReference>
<accession>A0A222EQ69</accession>
<dbReference type="RefSeq" id="WP_094049318.1">
    <property type="nucleotide sequence ID" value="NZ_CP022535.1"/>
</dbReference>
<gene>
    <name evidence="3" type="ORF">SCORR_v1c07390</name>
</gene>
<keyword evidence="4" id="KW-1185">Reference proteome</keyword>
<keyword evidence="2" id="KW-0472">Membrane</keyword>
<feature type="transmembrane region" description="Helical" evidence="2">
    <location>
        <begin position="337"/>
        <end position="362"/>
    </location>
</feature>
<organism evidence="3 4">
    <name type="scientific">Spiroplasma corruscae</name>
    <dbReference type="NCBI Taxonomy" id="216934"/>
    <lineage>
        <taxon>Bacteria</taxon>
        <taxon>Bacillati</taxon>
        <taxon>Mycoplasmatota</taxon>
        <taxon>Mollicutes</taxon>
        <taxon>Entomoplasmatales</taxon>
        <taxon>Spiroplasmataceae</taxon>
        <taxon>Spiroplasma</taxon>
    </lineage>
</organism>
<feature type="transmembrane region" description="Helical" evidence="2">
    <location>
        <begin position="443"/>
        <end position="462"/>
    </location>
</feature>
<proteinExistence type="predicted"/>
<sequence length="533" mass="63014">MGKVFDFFKPNNQNNQQNIPVAGNFVAPNQNMQAPNYNQLPSNQYNTNQPLPIYNQQQYNQYQQPQYNNQYQPPQQVDIQSYQQNLINSIKPRYNNIQEFNNLEPQSNYSNGGYQPNNYFNQGYGQGAGNYNHQEHQFNNYGVQYNNQNHDIFNYENNLYNRNNEPLNQNHYNQNYVNQNYVNQNEIRNDKYFKSFNNYPNQQSYNDQAIREMYLDPNSYYNNRMHSGYEEFSNGNQFYNNGNNYSYNQNYNYANASANNYNSYKKDNSYKKRLKEASIIPKEIGREIRSEKLRVFILFMVGSIGIIITSLMLAIYYKTDENISKFIGVQKEKVMYPFFSILLLIISVGFFGVSLTDFTLLFSNVRKYERDLIMGNESIPYFITRNYKALISRAIYINWICFSTYIFGSIILGILYSLQSQAGKTAYILFWDIGTLKTLQSEITVNIIILLVALLVHVFNIITTRNRKNNIISYYGYEIIPEQEIKNIKKRANKICIIIFCVVMLLLLFLILIPWLIIRRKRGQSLKPWKFNQ</sequence>
<feature type="transmembrane region" description="Helical" evidence="2">
    <location>
        <begin position="395"/>
        <end position="418"/>
    </location>
</feature>
<dbReference type="KEGG" id="scou:SCORR_v1c07390"/>
<dbReference type="AlphaFoldDB" id="A0A222EQ69"/>
<evidence type="ECO:0008006" key="5">
    <source>
        <dbReference type="Google" id="ProtNLM"/>
    </source>
</evidence>
<evidence type="ECO:0000313" key="4">
    <source>
        <dbReference type="Proteomes" id="UP000203229"/>
    </source>
</evidence>
<dbReference type="NCBIfam" id="NF045846">
    <property type="entry name" value="MSC0882_dom"/>
    <property type="match status" value="1"/>
</dbReference>
<keyword evidence="2" id="KW-0812">Transmembrane</keyword>
<feature type="transmembrane region" description="Helical" evidence="2">
    <location>
        <begin position="495"/>
        <end position="518"/>
    </location>
</feature>